<evidence type="ECO:0000313" key="3">
    <source>
        <dbReference type="EMBL" id="TWU05919.1"/>
    </source>
</evidence>
<dbReference type="InterPro" id="IPR043906">
    <property type="entry name" value="Gfo/Idh/MocA_OxRdtase_bact_C"/>
</dbReference>
<dbReference type="Pfam" id="PF10518">
    <property type="entry name" value="TAT_signal"/>
    <property type="match status" value="1"/>
</dbReference>
<dbReference type="InterPro" id="IPR019546">
    <property type="entry name" value="TAT_signal_bac_arc"/>
</dbReference>
<sequence>MTKPTPKQSHNPRRRQFLKASAVAAAAGSVSGGFWTELAPAQSTSANSLLKIICVGTANRASANIDGVKEENIVALCDVDQLYLDRAKSSFPDARTYRDYREMIAQESDKADAIVVATADHNHAPAAMRGIKAGLHCYCEKPLTHTVTEARKIAEAAKEMGVVTQMGTQIHAGNNYRRVVEIIQSGAIGDVGEVHVWVGKGWGGGDRPEGGEEPPATLDWNLWLGPAPERPYVAGRYHPANWRRWWDFGQGTLGDMGCHYMDLPFWALKLRHPTSCVAEGPAVHPETCPLGLQVTYQFPKRENMVPVKLTWYDGNRIPKEVAGEKVPGSGVMFVGTDGHMFADYSNYRMFPRDKFKGWEPPPETIANSIGHHREWIEACKNGGTTTCNFDYSGALTESVLLGNVAYRAGKALEWDAANLKATNCPEADQYISKEYRAGWEV</sequence>
<dbReference type="PANTHER" id="PTHR43818:SF10">
    <property type="entry name" value="NADH-DEPENDENT DEHYDROGENASE-RELATED"/>
    <property type="match status" value="1"/>
</dbReference>
<keyword evidence="3" id="KW-0560">Oxidoreductase</keyword>
<dbReference type="PANTHER" id="PTHR43818">
    <property type="entry name" value="BCDNA.GH03377"/>
    <property type="match status" value="1"/>
</dbReference>
<evidence type="ECO:0000259" key="2">
    <source>
        <dbReference type="Pfam" id="PF19051"/>
    </source>
</evidence>
<dbReference type="GO" id="GO:0000166">
    <property type="term" value="F:nucleotide binding"/>
    <property type="evidence" value="ECO:0007669"/>
    <property type="project" value="InterPro"/>
</dbReference>
<dbReference type="Proteomes" id="UP000320176">
    <property type="component" value="Unassembled WGS sequence"/>
</dbReference>
<dbReference type="InterPro" id="IPR036291">
    <property type="entry name" value="NAD(P)-bd_dom_sf"/>
</dbReference>
<dbReference type="SUPFAM" id="SSF55347">
    <property type="entry name" value="Glyceraldehyde-3-phosphate dehydrogenase-like, C-terminal domain"/>
    <property type="match status" value="1"/>
</dbReference>
<dbReference type="SUPFAM" id="SSF51735">
    <property type="entry name" value="NAD(P)-binding Rossmann-fold domains"/>
    <property type="match status" value="1"/>
</dbReference>
<dbReference type="InterPro" id="IPR000683">
    <property type="entry name" value="Gfo/Idh/MocA-like_OxRdtase_N"/>
</dbReference>
<proteinExistence type="predicted"/>
<comment type="caution">
    <text evidence="3">The sequence shown here is derived from an EMBL/GenBank/DDBJ whole genome shotgun (WGS) entry which is preliminary data.</text>
</comment>
<dbReference type="InterPro" id="IPR050463">
    <property type="entry name" value="Gfo/Idh/MocA_oxidrdct_glycsds"/>
</dbReference>
<dbReference type="Pfam" id="PF19051">
    <property type="entry name" value="GFO_IDH_MocA_C2"/>
    <property type="match status" value="1"/>
</dbReference>
<dbReference type="PROSITE" id="PS51318">
    <property type="entry name" value="TAT"/>
    <property type="match status" value="1"/>
</dbReference>
<evidence type="ECO:0000313" key="4">
    <source>
        <dbReference type="Proteomes" id="UP000320176"/>
    </source>
</evidence>
<dbReference type="RefSeq" id="WP_146519089.1">
    <property type="nucleotide sequence ID" value="NZ_CP151726.1"/>
</dbReference>
<reference evidence="3 4" key="1">
    <citation type="submission" date="2019-02" db="EMBL/GenBank/DDBJ databases">
        <title>Deep-cultivation of Planctomycetes and their phenomic and genomic characterization uncovers novel biology.</title>
        <authorList>
            <person name="Wiegand S."/>
            <person name="Jogler M."/>
            <person name="Boedeker C."/>
            <person name="Pinto D."/>
            <person name="Vollmers J."/>
            <person name="Rivas-Marin E."/>
            <person name="Kohn T."/>
            <person name="Peeters S.H."/>
            <person name="Heuer A."/>
            <person name="Rast P."/>
            <person name="Oberbeckmann S."/>
            <person name="Bunk B."/>
            <person name="Jeske O."/>
            <person name="Meyerdierks A."/>
            <person name="Storesund J.E."/>
            <person name="Kallscheuer N."/>
            <person name="Luecker S."/>
            <person name="Lage O.M."/>
            <person name="Pohl T."/>
            <person name="Merkel B.J."/>
            <person name="Hornburger P."/>
            <person name="Mueller R.-W."/>
            <person name="Bruemmer F."/>
            <person name="Labrenz M."/>
            <person name="Spormann A.M."/>
            <person name="Op Den Camp H."/>
            <person name="Overmann J."/>
            <person name="Amann R."/>
            <person name="Jetten M.S.M."/>
            <person name="Mascher T."/>
            <person name="Medema M.H."/>
            <person name="Devos D.P."/>
            <person name="Kaster A.-K."/>
            <person name="Ovreas L."/>
            <person name="Rohde M."/>
            <person name="Galperin M.Y."/>
            <person name="Jogler C."/>
        </authorList>
    </citation>
    <scope>NUCLEOTIDE SEQUENCE [LARGE SCALE GENOMIC DNA]</scope>
    <source>
        <strain evidence="3 4">Pla52n</strain>
    </source>
</reference>
<evidence type="ECO:0000259" key="1">
    <source>
        <dbReference type="Pfam" id="PF01408"/>
    </source>
</evidence>
<dbReference type="InterPro" id="IPR006311">
    <property type="entry name" value="TAT_signal"/>
</dbReference>
<gene>
    <name evidence="3" type="primary">iolG_3</name>
    <name evidence="3" type="ORF">Pla52n_16350</name>
</gene>
<dbReference type="EMBL" id="SJPN01000002">
    <property type="protein sequence ID" value="TWU05919.1"/>
    <property type="molecule type" value="Genomic_DNA"/>
</dbReference>
<dbReference type="Pfam" id="PF01408">
    <property type="entry name" value="GFO_IDH_MocA"/>
    <property type="match status" value="1"/>
</dbReference>
<dbReference type="Gene3D" id="3.40.50.720">
    <property type="entry name" value="NAD(P)-binding Rossmann-like Domain"/>
    <property type="match status" value="1"/>
</dbReference>
<feature type="domain" description="Gfo/Idh/MocA-like oxidoreductase N-terminal" evidence="1">
    <location>
        <begin position="62"/>
        <end position="167"/>
    </location>
</feature>
<organism evidence="3 4">
    <name type="scientific">Stieleria varia</name>
    <dbReference type="NCBI Taxonomy" id="2528005"/>
    <lineage>
        <taxon>Bacteria</taxon>
        <taxon>Pseudomonadati</taxon>
        <taxon>Planctomycetota</taxon>
        <taxon>Planctomycetia</taxon>
        <taxon>Pirellulales</taxon>
        <taxon>Pirellulaceae</taxon>
        <taxon>Stieleria</taxon>
    </lineage>
</organism>
<keyword evidence="4" id="KW-1185">Reference proteome</keyword>
<feature type="domain" description="Gfo/Idh/MocA-like oxidoreductase bacterial type C-terminal" evidence="2">
    <location>
        <begin position="212"/>
        <end position="440"/>
    </location>
</feature>
<dbReference type="GO" id="GO:0050112">
    <property type="term" value="F:inositol 2-dehydrogenase (NAD+) activity"/>
    <property type="evidence" value="ECO:0007669"/>
    <property type="project" value="UniProtKB-EC"/>
</dbReference>
<dbReference type="NCBIfam" id="TIGR01409">
    <property type="entry name" value="TAT_signal_seq"/>
    <property type="match status" value="1"/>
</dbReference>
<accession>A0A5C6B3G8</accession>
<protein>
    <submittedName>
        <fullName evidence="3">Inositol 2-dehydrogenase</fullName>
        <ecNumber evidence="3">1.1.1.18</ecNumber>
    </submittedName>
</protein>
<dbReference type="OrthoDB" id="255433at2"/>
<dbReference type="AlphaFoldDB" id="A0A5C6B3G8"/>
<dbReference type="EC" id="1.1.1.18" evidence="3"/>
<dbReference type="Gene3D" id="3.30.360.10">
    <property type="entry name" value="Dihydrodipicolinate Reductase, domain 2"/>
    <property type="match status" value="1"/>
</dbReference>
<name>A0A5C6B3G8_9BACT</name>